<dbReference type="SUPFAM" id="SSF54909">
    <property type="entry name" value="Dimeric alpha+beta barrel"/>
    <property type="match status" value="1"/>
</dbReference>
<proteinExistence type="predicted"/>
<dbReference type="Gene3D" id="3.30.70.100">
    <property type="match status" value="1"/>
</dbReference>
<evidence type="ECO:0000313" key="2">
    <source>
        <dbReference type="EMBL" id="GFG62150.1"/>
    </source>
</evidence>
<dbReference type="Proteomes" id="UP000465241">
    <property type="component" value="Unassembled WGS sequence"/>
</dbReference>
<accession>A0A7I9WXN6</accession>
<dbReference type="Pfam" id="PF07876">
    <property type="entry name" value="Dabb"/>
    <property type="match status" value="1"/>
</dbReference>
<evidence type="ECO:0000313" key="3">
    <source>
        <dbReference type="Proteomes" id="UP000465241"/>
    </source>
</evidence>
<dbReference type="EMBL" id="BLKT01000003">
    <property type="protein sequence ID" value="GFG62150.1"/>
    <property type="molecule type" value="Genomic_DNA"/>
</dbReference>
<dbReference type="AlphaFoldDB" id="A0A7I9WXN6"/>
<sequence length="96" mass="10668">MSFTHIVMFKWKDESFDARPVAEALQAAVAGVDGVQSYVCGPDVNFSPGSVDFAVVGTFDDRDSFVAYRDLPEHQRIIKEMINPNLESRTVAQLES</sequence>
<dbReference type="SMART" id="SM00886">
    <property type="entry name" value="Dabb"/>
    <property type="match status" value="1"/>
</dbReference>
<dbReference type="RefSeq" id="WP_068914909.1">
    <property type="nucleotide sequence ID" value="NZ_BAAAMC010000046.1"/>
</dbReference>
<dbReference type="InterPro" id="IPR013097">
    <property type="entry name" value="Dabb"/>
</dbReference>
<evidence type="ECO:0000259" key="1">
    <source>
        <dbReference type="PROSITE" id="PS51502"/>
    </source>
</evidence>
<protein>
    <recommendedName>
        <fullName evidence="1">Stress-response A/B barrel domain-containing protein</fullName>
    </recommendedName>
</protein>
<comment type="caution">
    <text evidence="2">The sequence shown here is derived from an EMBL/GenBank/DDBJ whole genome shotgun (WGS) entry which is preliminary data.</text>
</comment>
<reference evidence="2 3" key="1">
    <citation type="journal article" date="2019" name="Emerg. Microbes Infect.">
        <title>Comprehensive subspecies identification of 175 nontuberculous mycobacteria species based on 7547 genomic profiles.</title>
        <authorList>
            <person name="Matsumoto Y."/>
            <person name="Kinjo T."/>
            <person name="Motooka D."/>
            <person name="Nabeya D."/>
            <person name="Jung N."/>
            <person name="Uechi K."/>
            <person name="Horii T."/>
            <person name="Iida T."/>
            <person name="Fujita J."/>
            <person name="Nakamura S."/>
        </authorList>
    </citation>
    <scope>NUCLEOTIDE SEQUENCE [LARGE SCALE GENOMIC DNA]</scope>
    <source>
        <strain evidence="2 3">JCM 13392</strain>
    </source>
</reference>
<gene>
    <name evidence="2" type="ORF">MMUR_62860</name>
</gene>
<keyword evidence="3" id="KW-1185">Reference proteome</keyword>
<dbReference type="PROSITE" id="PS51502">
    <property type="entry name" value="S_R_A_B_BARREL"/>
    <property type="match status" value="1"/>
</dbReference>
<name>A0A7I9WXN6_9MYCO</name>
<feature type="domain" description="Stress-response A/B barrel" evidence="1">
    <location>
        <begin position="3"/>
        <end position="94"/>
    </location>
</feature>
<organism evidence="2 3">
    <name type="scientific">Mycolicibacterium murale</name>
    <dbReference type="NCBI Taxonomy" id="182220"/>
    <lineage>
        <taxon>Bacteria</taxon>
        <taxon>Bacillati</taxon>
        <taxon>Actinomycetota</taxon>
        <taxon>Actinomycetes</taxon>
        <taxon>Mycobacteriales</taxon>
        <taxon>Mycobacteriaceae</taxon>
        <taxon>Mycolicibacterium</taxon>
    </lineage>
</organism>
<dbReference type="InterPro" id="IPR011008">
    <property type="entry name" value="Dimeric_a/b-barrel"/>
</dbReference>